<dbReference type="SUPFAM" id="SSF55811">
    <property type="entry name" value="Nudix"/>
    <property type="match status" value="1"/>
</dbReference>
<evidence type="ECO:0000313" key="6">
    <source>
        <dbReference type="Proteomes" id="UP000321886"/>
    </source>
</evidence>
<accession>A0A511WR84</accession>
<proteinExistence type="inferred from homology"/>
<dbReference type="RefSeq" id="WP_146815564.1">
    <property type="nucleotide sequence ID" value="NZ_BJYD01000017.1"/>
</dbReference>
<evidence type="ECO:0000259" key="4">
    <source>
        <dbReference type="PROSITE" id="PS51462"/>
    </source>
</evidence>
<dbReference type="Gene3D" id="3.90.79.10">
    <property type="entry name" value="Nucleoside Triphosphate Pyrophosphohydrolase"/>
    <property type="match status" value="1"/>
</dbReference>
<dbReference type="GO" id="GO:0016787">
    <property type="term" value="F:hydrolase activity"/>
    <property type="evidence" value="ECO:0007669"/>
    <property type="project" value="UniProtKB-KW"/>
</dbReference>
<dbReference type="PROSITE" id="PS51462">
    <property type="entry name" value="NUDIX"/>
    <property type="match status" value="1"/>
</dbReference>
<gene>
    <name evidence="5" type="ORF">HFA01_19260</name>
</gene>
<dbReference type="InterPro" id="IPR020084">
    <property type="entry name" value="NUDIX_hydrolase_CS"/>
</dbReference>
<name>A0A511WR84_9BACI</name>
<dbReference type="CDD" id="cd04677">
    <property type="entry name" value="NUDIX_Hydrolase"/>
    <property type="match status" value="1"/>
</dbReference>
<dbReference type="EMBL" id="BJYD01000017">
    <property type="protein sequence ID" value="GEN53664.1"/>
    <property type="molecule type" value="Genomic_DNA"/>
</dbReference>
<evidence type="ECO:0000256" key="2">
    <source>
        <dbReference type="ARBA" id="ARBA00022801"/>
    </source>
</evidence>
<evidence type="ECO:0000256" key="1">
    <source>
        <dbReference type="ARBA" id="ARBA00001946"/>
    </source>
</evidence>
<comment type="similarity">
    <text evidence="3">Belongs to the Nudix hydrolase family.</text>
</comment>
<reference evidence="5 6" key="1">
    <citation type="submission" date="2019-07" db="EMBL/GenBank/DDBJ databases">
        <title>Whole genome shotgun sequence of Halobacillus faecis NBRC 103569.</title>
        <authorList>
            <person name="Hosoyama A."/>
            <person name="Uohara A."/>
            <person name="Ohji S."/>
            <person name="Ichikawa N."/>
        </authorList>
    </citation>
    <scope>NUCLEOTIDE SEQUENCE [LARGE SCALE GENOMIC DNA]</scope>
    <source>
        <strain evidence="5 6">NBRC 103569</strain>
    </source>
</reference>
<dbReference type="InterPro" id="IPR000086">
    <property type="entry name" value="NUDIX_hydrolase_dom"/>
</dbReference>
<keyword evidence="6" id="KW-1185">Reference proteome</keyword>
<dbReference type="Pfam" id="PF00293">
    <property type="entry name" value="NUDIX"/>
    <property type="match status" value="1"/>
</dbReference>
<protein>
    <submittedName>
        <fullName evidence="5">DNA mismatch repair protein MutT</fullName>
    </submittedName>
</protein>
<evidence type="ECO:0000256" key="3">
    <source>
        <dbReference type="RuleBase" id="RU003476"/>
    </source>
</evidence>
<dbReference type="AlphaFoldDB" id="A0A511WR84"/>
<dbReference type="InterPro" id="IPR020476">
    <property type="entry name" value="Nudix_hydrolase"/>
</dbReference>
<dbReference type="Proteomes" id="UP000321886">
    <property type="component" value="Unassembled WGS sequence"/>
</dbReference>
<dbReference type="PRINTS" id="PR00502">
    <property type="entry name" value="NUDIXFAMILY"/>
</dbReference>
<evidence type="ECO:0000313" key="5">
    <source>
        <dbReference type="EMBL" id="GEN53664.1"/>
    </source>
</evidence>
<sequence>MNDYIQTMRRMIGHETLLTVGCGAIIEDGDGRILLQKRSDYGVWGIPGGLLEIGESFDSAVKREVKEETGLDLKAMDLFGIYSGETGFATYENGDRVFSVQIIFRSSFYEGALTTNDESKKQAFFYAEEIQKNLLNPHQAPFIHDWLSGTRTPVIR</sequence>
<dbReference type="PANTHER" id="PTHR43046:SF2">
    <property type="entry name" value="8-OXO-DGTP DIPHOSPHATASE-RELATED"/>
    <property type="match status" value="1"/>
</dbReference>
<keyword evidence="2 3" id="KW-0378">Hydrolase</keyword>
<feature type="domain" description="Nudix hydrolase" evidence="4">
    <location>
        <begin position="17"/>
        <end position="148"/>
    </location>
</feature>
<dbReference type="OrthoDB" id="9787476at2"/>
<dbReference type="InterPro" id="IPR015797">
    <property type="entry name" value="NUDIX_hydrolase-like_dom_sf"/>
</dbReference>
<dbReference type="PROSITE" id="PS00893">
    <property type="entry name" value="NUDIX_BOX"/>
    <property type="match status" value="1"/>
</dbReference>
<organism evidence="5 6">
    <name type="scientific">Halobacillus faecis</name>
    <dbReference type="NCBI Taxonomy" id="360184"/>
    <lineage>
        <taxon>Bacteria</taxon>
        <taxon>Bacillati</taxon>
        <taxon>Bacillota</taxon>
        <taxon>Bacilli</taxon>
        <taxon>Bacillales</taxon>
        <taxon>Bacillaceae</taxon>
        <taxon>Halobacillus</taxon>
    </lineage>
</organism>
<comment type="cofactor">
    <cofactor evidence="1">
        <name>Mg(2+)</name>
        <dbReference type="ChEBI" id="CHEBI:18420"/>
    </cofactor>
</comment>
<dbReference type="PANTHER" id="PTHR43046">
    <property type="entry name" value="GDP-MANNOSE MANNOSYL HYDROLASE"/>
    <property type="match status" value="1"/>
</dbReference>
<comment type="caution">
    <text evidence="5">The sequence shown here is derived from an EMBL/GenBank/DDBJ whole genome shotgun (WGS) entry which is preliminary data.</text>
</comment>